<keyword evidence="4" id="KW-1185">Reference proteome</keyword>
<dbReference type="KEGG" id="rarg:115735136"/>
<keyword evidence="2" id="KW-0175">Coiled coil</keyword>
<feature type="repeat" description="TPR" evidence="1">
    <location>
        <begin position="148"/>
        <end position="181"/>
    </location>
</feature>
<evidence type="ECO:0000256" key="1">
    <source>
        <dbReference type="PROSITE-ProRule" id="PRU00339"/>
    </source>
</evidence>
<protein>
    <submittedName>
        <fullName evidence="5">Protein SLOW GREEN 1, chloroplastic-like</fullName>
    </submittedName>
</protein>
<feature type="region of interest" description="Disordered" evidence="3">
    <location>
        <begin position="1"/>
        <end position="82"/>
    </location>
</feature>
<reference evidence="5" key="1">
    <citation type="submission" date="2025-08" db="UniProtKB">
        <authorList>
            <consortium name="RefSeq"/>
        </authorList>
    </citation>
    <scope>IDENTIFICATION</scope>
    <source>
        <tissue evidence="5">Leaf</tissue>
    </source>
</reference>
<dbReference type="SUPFAM" id="SSF48452">
    <property type="entry name" value="TPR-like"/>
    <property type="match status" value="1"/>
</dbReference>
<feature type="compositionally biased region" description="Low complexity" evidence="3">
    <location>
        <begin position="22"/>
        <end position="38"/>
    </location>
</feature>
<keyword evidence="1" id="KW-0802">TPR repeat</keyword>
<proteinExistence type="predicted"/>
<feature type="compositionally biased region" description="Low complexity" evidence="3">
    <location>
        <begin position="115"/>
        <end position="129"/>
    </location>
</feature>
<evidence type="ECO:0000313" key="4">
    <source>
        <dbReference type="Proteomes" id="UP000827889"/>
    </source>
</evidence>
<dbReference type="GO" id="GO:0009535">
    <property type="term" value="C:chloroplast thylakoid membrane"/>
    <property type="evidence" value="ECO:0007669"/>
    <property type="project" value="TreeGrafter"/>
</dbReference>
<dbReference type="SMART" id="SM00028">
    <property type="entry name" value="TPR"/>
    <property type="match status" value="4"/>
</dbReference>
<dbReference type="PROSITE" id="PS50005">
    <property type="entry name" value="TPR"/>
    <property type="match status" value="1"/>
</dbReference>
<feature type="compositionally biased region" description="Pro residues" evidence="3">
    <location>
        <begin position="63"/>
        <end position="72"/>
    </location>
</feature>
<dbReference type="RefSeq" id="XP_030522102.2">
    <property type="nucleotide sequence ID" value="XM_030666242.2"/>
</dbReference>
<feature type="compositionally biased region" description="Pro residues" evidence="3">
    <location>
        <begin position="41"/>
        <end position="51"/>
    </location>
</feature>
<dbReference type="InterPro" id="IPR011990">
    <property type="entry name" value="TPR-like_helical_dom_sf"/>
</dbReference>
<dbReference type="PANTHER" id="PTHR26312:SF67">
    <property type="entry name" value="PROTEIN SLOW GREEN 1, CHLOROPLASTIC"/>
    <property type="match status" value="1"/>
</dbReference>
<evidence type="ECO:0000256" key="3">
    <source>
        <dbReference type="SAM" id="MobiDB-lite"/>
    </source>
</evidence>
<dbReference type="Proteomes" id="UP000827889">
    <property type="component" value="Chromosome 10"/>
</dbReference>
<name>A0A8B8NHZ5_9MYRT</name>
<dbReference type="GeneID" id="115735136"/>
<sequence length="354" mass="40069">MDSLARLHSAHKPLHLSRTPNLHSSSKLSFSLHSLSFKTLGPPPPSSPPKFPSLRASSSRSPSPSPSPSPSDPPRKPDSPHTLQTACVALSAAAALFLSRFHLKPAIAAPIAAPEVGTAGEESGRAGASSEEEERTIEEHLSQYGDDVEALRSLMEVKIKSRKLQEAIEILDRLIELEPEEREWRLLKANIYSYSGEFESAKRAFEEILEKDPLRVEAYHGLVMAASESGDELKELFERIKAAMERCKKEKKKSEVRDFKLLIAQVRVIEGKYNEALSVYQELVKEEPRDFRPYLCQGILYTLLRKKDEAEKQFNQYRRLVPKNHPYAEYFDDNMFATKFFAQKVERERAGMKS</sequence>
<dbReference type="InterPro" id="IPR019734">
    <property type="entry name" value="TPR_rpt"/>
</dbReference>
<dbReference type="Gene3D" id="1.25.40.10">
    <property type="entry name" value="Tetratricopeptide repeat domain"/>
    <property type="match status" value="2"/>
</dbReference>
<gene>
    <name evidence="5" type="primary">LOC115735136</name>
</gene>
<dbReference type="PANTHER" id="PTHR26312">
    <property type="entry name" value="TETRATRICOPEPTIDE REPEAT PROTEIN 5"/>
    <property type="match status" value="1"/>
</dbReference>
<feature type="coiled-coil region" evidence="2">
    <location>
        <begin position="230"/>
        <end position="257"/>
    </location>
</feature>
<feature type="compositionally biased region" description="Low complexity" evidence="3">
    <location>
        <begin position="52"/>
        <end position="62"/>
    </location>
</feature>
<feature type="region of interest" description="Disordered" evidence="3">
    <location>
        <begin position="115"/>
        <end position="134"/>
    </location>
</feature>
<dbReference type="AlphaFoldDB" id="A0A8B8NHZ5"/>
<dbReference type="Pfam" id="PF13432">
    <property type="entry name" value="TPR_16"/>
    <property type="match status" value="2"/>
</dbReference>
<evidence type="ECO:0000256" key="2">
    <source>
        <dbReference type="SAM" id="Coils"/>
    </source>
</evidence>
<accession>A0A8B8NHZ5</accession>
<evidence type="ECO:0000313" key="5">
    <source>
        <dbReference type="RefSeq" id="XP_030522102.2"/>
    </source>
</evidence>
<organism evidence="4 5">
    <name type="scientific">Rhodamnia argentea</name>
    <dbReference type="NCBI Taxonomy" id="178133"/>
    <lineage>
        <taxon>Eukaryota</taxon>
        <taxon>Viridiplantae</taxon>
        <taxon>Streptophyta</taxon>
        <taxon>Embryophyta</taxon>
        <taxon>Tracheophyta</taxon>
        <taxon>Spermatophyta</taxon>
        <taxon>Magnoliopsida</taxon>
        <taxon>eudicotyledons</taxon>
        <taxon>Gunneridae</taxon>
        <taxon>Pentapetalae</taxon>
        <taxon>rosids</taxon>
        <taxon>malvids</taxon>
        <taxon>Myrtales</taxon>
        <taxon>Myrtaceae</taxon>
        <taxon>Myrtoideae</taxon>
        <taxon>Myrteae</taxon>
        <taxon>Australasian group</taxon>
        <taxon>Rhodamnia</taxon>
    </lineage>
</organism>